<proteinExistence type="predicted"/>
<protein>
    <submittedName>
        <fullName evidence="7">Regulator of replication initiation timing</fullName>
    </submittedName>
</protein>
<keyword evidence="1" id="KW-0963">Cytoplasm</keyword>
<keyword evidence="5" id="KW-0236">DNA replication inhibitor</keyword>
<keyword evidence="4" id="KW-0862">Zinc</keyword>
<dbReference type="OrthoDB" id="2112130at2"/>
<dbReference type="GO" id="GO:0046872">
    <property type="term" value="F:metal ion binding"/>
    <property type="evidence" value="ECO:0007669"/>
    <property type="project" value="UniProtKB-KW"/>
</dbReference>
<dbReference type="Pfam" id="PF06156">
    <property type="entry name" value="YabA"/>
    <property type="match status" value="1"/>
</dbReference>
<dbReference type="STRING" id="371602.SAMN04487984_0891"/>
<gene>
    <name evidence="7" type="ORF">SAMN04487984_0891</name>
</gene>
<evidence type="ECO:0000256" key="4">
    <source>
        <dbReference type="ARBA" id="ARBA00022833"/>
    </source>
</evidence>
<dbReference type="EMBL" id="FWXK01000004">
    <property type="protein sequence ID" value="SMC39094.1"/>
    <property type="molecule type" value="Genomic_DNA"/>
</dbReference>
<keyword evidence="2" id="KW-0235">DNA replication</keyword>
<dbReference type="GO" id="GO:0006260">
    <property type="term" value="P:DNA replication"/>
    <property type="evidence" value="ECO:0007669"/>
    <property type="project" value="UniProtKB-KW"/>
</dbReference>
<organism evidence="7 8">
    <name type="scientific">Aerococcus suis</name>
    <dbReference type="NCBI Taxonomy" id="371602"/>
    <lineage>
        <taxon>Bacteria</taxon>
        <taxon>Bacillati</taxon>
        <taxon>Bacillota</taxon>
        <taxon>Bacilli</taxon>
        <taxon>Lactobacillales</taxon>
        <taxon>Aerococcaceae</taxon>
        <taxon>Aerococcus</taxon>
    </lineage>
</organism>
<evidence type="ECO:0000313" key="7">
    <source>
        <dbReference type="EMBL" id="SMC39094.1"/>
    </source>
</evidence>
<evidence type="ECO:0000256" key="6">
    <source>
        <dbReference type="SAM" id="Coils"/>
    </source>
</evidence>
<dbReference type="GO" id="GO:0008156">
    <property type="term" value="P:negative regulation of DNA replication"/>
    <property type="evidence" value="ECO:0007669"/>
    <property type="project" value="UniProtKB-KW"/>
</dbReference>
<dbReference type="Proteomes" id="UP000243884">
    <property type="component" value="Unassembled WGS sequence"/>
</dbReference>
<evidence type="ECO:0000256" key="5">
    <source>
        <dbReference type="ARBA" id="ARBA00022880"/>
    </source>
</evidence>
<accession>A0A1W1YSH8</accession>
<evidence type="ECO:0000256" key="1">
    <source>
        <dbReference type="ARBA" id="ARBA00022490"/>
    </source>
</evidence>
<evidence type="ECO:0000256" key="3">
    <source>
        <dbReference type="ARBA" id="ARBA00022723"/>
    </source>
</evidence>
<evidence type="ECO:0000313" key="8">
    <source>
        <dbReference type="Proteomes" id="UP000243884"/>
    </source>
</evidence>
<feature type="coiled-coil region" evidence="6">
    <location>
        <begin position="3"/>
        <end position="30"/>
    </location>
</feature>
<dbReference type="PIRSF" id="PIRSF021439">
    <property type="entry name" value="DUF972"/>
    <property type="match status" value="1"/>
</dbReference>
<keyword evidence="3" id="KW-0479">Metal-binding</keyword>
<sequence length="126" mass="14717">MNKKEMSDKLLMMQAQLQEMSETLEEMSQEWDEVLVTSHNLEMENHYLRERLNASHQQLTSPVNDEPVEEIAQTSDLGLSKARQNLMNIYDDGFHICNISYGQRRDNDEPCMFCLDILYGKQTKDA</sequence>
<dbReference type="InterPro" id="IPR010377">
    <property type="entry name" value="YabA"/>
</dbReference>
<keyword evidence="6" id="KW-0175">Coiled coil</keyword>
<keyword evidence="8" id="KW-1185">Reference proteome</keyword>
<dbReference type="RefSeq" id="WP_084099026.1">
    <property type="nucleotide sequence ID" value="NZ_FWXK01000004.1"/>
</dbReference>
<name>A0A1W1YSH8_9LACT</name>
<reference evidence="8" key="1">
    <citation type="submission" date="2017-04" db="EMBL/GenBank/DDBJ databases">
        <authorList>
            <person name="Varghese N."/>
            <person name="Submissions S."/>
        </authorList>
    </citation>
    <scope>NUCLEOTIDE SEQUENCE [LARGE SCALE GENOMIC DNA]</scope>
    <source>
        <strain evidence="8">DSM 21500</strain>
    </source>
</reference>
<evidence type="ECO:0000256" key="2">
    <source>
        <dbReference type="ARBA" id="ARBA00022705"/>
    </source>
</evidence>
<dbReference type="AlphaFoldDB" id="A0A1W1YSH8"/>